<gene>
    <name evidence="1" type="ORF">NDU88_003579</name>
</gene>
<keyword evidence="2" id="KW-1185">Reference proteome</keyword>
<dbReference type="AlphaFoldDB" id="A0AAV7UYV2"/>
<evidence type="ECO:0000313" key="2">
    <source>
        <dbReference type="Proteomes" id="UP001066276"/>
    </source>
</evidence>
<comment type="caution">
    <text evidence="1">The sequence shown here is derived from an EMBL/GenBank/DDBJ whole genome shotgun (WGS) entry which is preliminary data.</text>
</comment>
<dbReference type="Proteomes" id="UP001066276">
    <property type="component" value="Chromosome 2_2"/>
</dbReference>
<accession>A0AAV7UYV2</accession>
<sequence>MLEGSRADFPWSAGLELARRTCAHALAGCALAVEVQGASGAGCIRPPEPQRQSRQELRVSAGVSSRAQSFLVRRSPSWCGRCVQLAAVQLSAWAAVDQSLAALGSKPVGLP</sequence>
<protein>
    <submittedName>
        <fullName evidence="1">Uncharacterized protein</fullName>
    </submittedName>
</protein>
<name>A0AAV7UYV2_PLEWA</name>
<dbReference type="EMBL" id="JANPWB010000004">
    <property type="protein sequence ID" value="KAJ1194290.1"/>
    <property type="molecule type" value="Genomic_DNA"/>
</dbReference>
<organism evidence="1 2">
    <name type="scientific">Pleurodeles waltl</name>
    <name type="common">Iberian ribbed newt</name>
    <dbReference type="NCBI Taxonomy" id="8319"/>
    <lineage>
        <taxon>Eukaryota</taxon>
        <taxon>Metazoa</taxon>
        <taxon>Chordata</taxon>
        <taxon>Craniata</taxon>
        <taxon>Vertebrata</taxon>
        <taxon>Euteleostomi</taxon>
        <taxon>Amphibia</taxon>
        <taxon>Batrachia</taxon>
        <taxon>Caudata</taxon>
        <taxon>Salamandroidea</taxon>
        <taxon>Salamandridae</taxon>
        <taxon>Pleurodelinae</taxon>
        <taxon>Pleurodeles</taxon>
    </lineage>
</organism>
<reference evidence="1" key="1">
    <citation type="journal article" date="2022" name="bioRxiv">
        <title>Sequencing and chromosome-scale assembly of the giantPleurodeles waltlgenome.</title>
        <authorList>
            <person name="Brown T."/>
            <person name="Elewa A."/>
            <person name="Iarovenko S."/>
            <person name="Subramanian E."/>
            <person name="Araus A.J."/>
            <person name="Petzold A."/>
            <person name="Susuki M."/>
            <person name="Suzuki K.-i.T."/>
            <person name="Hayashi T."/>
            <person name="Toyoda A."/>
            <person name="Oliveira C."/>
            <person name="Osipova E."/>
            <person name="Leigh N.D."/>
            <person name="Simon A."/>
            <person name="Yun M.H."/>
        </authorList>
    </citation>
    <scope>NUCLEOTIDE SEQUENCE</scope>
    <source>
        <strain evidence="1">20211129_DDA</strain>
        <tissue evidence="1">Liver</tissue>
    </source>
</reference>
<proteinExistence type="predicted"/>
<evidence type="ECO:0000313" key="1">
    <source>
        <dbReference type="EMBL" id="KAJ1194290.1"/>
    </source>
</evidence>